<gene>
    <name evidence="2" type="ORF">RCL2_000574600</name>
</gene>
<dbReference type="Gene3D" id="1.20.1280.50">
    <property type="match status" value="1"/>
</dbReference>
<protein>
    <recommendedName>
        <fullName evidence="1">F-box domain-containing protein</fullName>
    </recommendedName>
</protein>
<comment type="caution">
    <text evidence="2">The sequence shown here is derived from an EMBL/GenBank/DDBJ whole genome shotgun (WGS) entry which is preliminary data.</text>
</comment>
<dbReference type="Proteomes" id="UP000615446">
    <property type="component" value="Unassembled WGS sequence"/>
</dbReference>
<dbReference type="AlphaFoldDB" id="A0A8H3QF32"/>
<reference evidence="2" key="1">
    <citation type="submission" date="2019-10" db="EMBL/GenBank/DDBJ databases">
        <title>Conservation and host-specific expression of non-tandemly repeated heterogenous ribosome RNA gene in arbuscular mycorrhizal fungi.</title>
        <authorList>
            <person name="Maeda T."/>
            <person name="Kobayashi Y."/>
            <person name="Nakagawa T."/>
            <person name="Ezawa T."/>
            <person name="Yamaguchi K."/>
            <person name="Bino T."/>
            <person name="Nishimoto Y."/>
            <person name="Shigenobu S."/>
            <person name="Kawaguchi M."/>
        </authorList>
    </citation>
    <scope>NUCLEOTIDE SEQUENCE</scope>
    <source>
        <strain evidence="2">HR1</strain>
    </source>
</reference>
<feature type="domain" description="F-box" evidence="1">
    <location>
        <begin position="3"/>
        <end position="40"/>
    </location>
</feature>
<evidence type="ECO:0000313" key="2">
    <source>
        <dbReference type="EMBL" id="GES78440.1"/>
    </source>
</evidence>
<dbReference type="OrthoDB" id="2340555at2759"/>
<proteinExistence type="predicted"/>
<dbReference type="InterPro" id="IPR036047">
    <property type="entry name" value="F-box-like_dom_sf"/>
</dbReference>
<dbReference type="EMBL" id="BLAL01000037">
    <property type="protein sequence ID" value="GES78440.1"/>
    <property type="molecule type" value="Genomic_DNA"/>
</dbReference>
<dbReference type="SUPFAM" id="SSF81383">
    <property type="entry name" value="F-box domain"/>
    <property type="match status" value="1"/>
</dbReference>
<dbReference type="Pfam" id="PF12937">
    <property type="entry name" value="F-box-like"/>
    <property type="match status" value="1"/>
</dbReference>
<name>A0A8H3QF32_9GLOM</name>
<evidence type="ECO:0000313" key="3">
    <source>
        <dbReference type="Proteomes" id="UP000615446"/>
    </source>
</evidence>
<organism evidence="2 3">
    <name type="scientific">Rhizophagus clarus</name>
    <dbReference type="NCBI Taxonomy" id="94130"/>
    <lineage>
        <taxon>Eukaryota</taxon>
        <taxon>Fungi</taxon>
        <taxon>Fungi incertae sedis</taxon>
        <taxon>Mucoromycota</taxon>
        <taxon>Glomeromycotina</taxon>
        <taxon>Glomeromycetes</taxon>
        <taxon>Glomerales</taxon>
        <taxon>Glomeraceae</taxon>
        <taxon>Rhizophagus</taxon>
    </lineage>
</organism>
<evidence type="ECO:0000259" key="1">
    <source>
        <dbReference type="Pfam" id="PF12937"/>
    </source>
</evidence>
<dbReference type="CDD" id="cd09917">
    <property type="entry name" value="F-box_SF"/>
    <property type="match status" value="1"/>
</dbReference>
<accession>A0A8H3QF32</accession>
<sequence length="173" mass="20578">MADKLPNELLLDIFTSLYHEISFPELVQLRRTCKRWNNLIPIVISDELLQYCEDGWLFMFKTTHENNQNKKKNKESKESKQIFADFIKYDSTCQTFDFEFNDECNALLEKKKSIEVWVTHVNNAMYSYIGINGEKSYGILGMEGTKDEFHVQYMKVKDVILFKVLEVFRKFDK</sequence>
<dbReference type="InterPro" id="IPR001810">
    <property type="entry name" value="F-box_dom"/>
</dbReference>